<sequence length="98" mass="10144">MGDTPMAKASFQRALRCKPTSAEEEDVGDFFHAESLGALTALEKDAGGARDRGTGSGRGGRRRTRGGEQGGKLVAADASSTPSSKSAAFVRSKLAADW</sequence>
<feature type="region of interest" description="Disordered" evidence="1">
    <location>
        <begin position="42"/>
        <end position="98"/>
    </location>
</feature>
<organism evidence="2 3">
    <name type="scientific">Ectocarpus siliculosus</name>
    <name type="common">Brown alga</name>
    <name type="synonym">Conferva siliculosa</name>
    <dbReference type="NCBI Taxonomy" id="2880"/>
    <lineage>
        <taxon>Eukaryota</taxon>
        <taxon>Sar</taxon>
        <taxon>Stramenopiles</taxon>
        <taxon>Ochrophyta</taxon>
        <taxon>PX clade</taxon>
        <taxon>Phaeophyceae</taxon>
        <taxon>Ectocarpales</taxon>
        <taxon>Ectocarpaceae</taxon>
        <taxon>Ectocarpus</taxon>
    </lineage>
</organism>
<accession>D8LUB3</accession>
<dbReference type="EMBL" id="FN649232">
    <property type="protein sequence ID" value="CBN75454.1"/>
    <property type="molecule type" value="Genomic_DNA"/>
</dbReference>
<dbReference type="InParanoid" id="D8LUB3"/>
<dbReference type="AlphaFoldDB" id="D8LUB3"/>
<keyword evidence="3" id="KW-1185">Reference proteome</keyword>
<feature type="compositionally biased region" description="Basic and acidic residues" evidence="1">
    <location>
        <begin position="42"/>
        <end position="53"/>
    </location>
</feature>
<protein>
    <submittedName>
        <fullName evidence="2">Uncharacterized protein</fullName>
    </submittedName>
</protein>
<dbReference type="EMBL" id="FN649742">
    <property type="protein sequence ID" value="CBN75454.1"/>
    <property type="molecule type" value="Genomic_DNA"/>
</dbReference>
<reference evidence="2 3" key="1">
    <citation type="journal article" date="2010" name="Nature">
        <title>The Ectocarpus genome and the independent evolution of multicellularity in brown algae.</title>
        <authorList>
            <person name="Cock J.M."/>
            <person name="Sterck L."/>
            <person name="Rouze P."/>
            <person name="Scornet D."/>
            <person name="Allen A.E."/>
            <person name="Amoutzias G."/>
            <person name="Anthouard V."/>
            <person name="Artiguenave F."/>
            <person name="Aury J.M."/>
            <person name="Badger J.H."/>
            <person name="Beszteri B."/>
            <person name="Billiau K."/>
            <person name="Bonnet E."/>
            <person name="Bothwell J.H."/>
            <person name="Bowler C."/>
            <person name="Boyen C."/>
            <person name="Brownlee C."/>
            <person name="Carrano C.J."/>
            <person name="Charrier B."/>
            <person name="Cho G.Y."/>
            <person name="Coelho S.M."/>
            <person name="Collen J."/>
            <person name="Corre E."/>
            <person name="Da Silva C."/>
            <person name="Delage L."/>
            <person name="Delaroque N."/>
            <person name="Dittami S.M."/>
            <person name="Doulbeau S."/>
            <person name="Elias M."/>
            <person name="Farnham G."/>
            <person name="Gachon C.M."/>
            <person name="Gschloessl B."/>
            <person name="Heesch S."/>
            <person name="Jabbari K."/>
            <person name="Jubin C."/>
            <person name="Kawai H."/>
            <person name="Kimura K."/>
            <person name="Kloareg B."/>
            <person name="Kupper F.C."/>
            <person name="Lang D."/>
            <person name="Le Bail A."/>
            <person name="Leblanc C."/>
            <person name="Lerouge P."/>
            <person name="Lohr M."/>
            <person name="Lopez P.J."/>
            <person name="Martens C."/>
            <person name="Maumus F."/>
            <person name="Michel G."/>
            <person name="Miranda-Saavedra D."/>
            <person name="Morales J."/>
            <person name="Moreau H."/>
            <person name="Motomura T."/>
            <person name="Nagasato C."/>
            <person name="Napoli C.A."/>
            <person name="Nelson D.R."/>
            <person name="Nyvall-Collen P."/>
            <person name="Peters A.F."/>
            <person name="Pommier C."/>
            <person name="Potin P."/>
            <person name="Poulain J."/>
            <person name="Quesneville H."/>
            <person name="Read B."/>
            <person name="Rensing S.A."/>
            <person name="Ritter A."/>
            <person name="Rousvoal S."/>
            <person name="Samanta M."/>
            <person name="Samson G."/>
            <person name="Schroeder D.C."/>
            <person name="Segurens B."/>
            <person name="Strittmatter M."/>
            <person name="Tonon T."/>
            <person name="Tregear J.W."/>
            <person name="Valentin K."/>
            <person name="von Dassow P."/>
            <person name="Yamagishi T."/>
            <person name="Van de Peer Y."/>
            <person name="Wincker P."/>
        </authorList>
    </citation>
    <scope>NUCLEOTIDE SEQUENCE [LARGE SCALE GENOMIC DNA]</scope>
    <source>
        <strain evidence="3">Ec32 / CCAP1310/4</strain>
    </source>
</reference>
<dbReference type="Proteomes" id="UP000002630">
    <property type="component" value="Linkage Group LG17"/>
</dbReference>
<evidence type="ECO:0000313" key="2">
    <source>
        <dbReference type="EMBL" id="CBN75454.1"/>
    </source>
</evidence>
<proteinExistence type="predicted"/>
<evidence type="ECO:0000313" key="3">
    <source>
        <dbReference type="Proteomes" id="UP000002630"/>
    </source>
</evidence>
<evidence type="ECO:0000256" key="1">
    <source>
        <dbReference type="SAM" id="MobiDB-lite"/>
    </source>
</evidence>
<feature type="region of interest" description="Disordered" evidence="1">
    <location>
        <begin position="1"/>
        <end position="22"/>
    </location>
</feature>
<gene>
    <name evidence="2" type="ORF">Esi_0099_0074</name>
</gene>
<name>D8LUB3_ECTSI</name>